<keyword evidence="2" id="KW-1185">Reference proteome</keyword>
<proteinExistence type="predicted"/>
<sequence>MYCSELPQTSKTISSLSETPCRTPTLGDCIAGRCPGNMILIFLYIAGWAWNMTMTDLAHRHGDRKMTSQASRAATQASGAITPMPLSRSTCSSDFFIKPCERAASSIDPTKVSGVQQHRHASTAALFVLVRLIVNNKCRESLKPVM</sequence>
<gene>
    <name evidence="1" type="ORF">BaRGS_00019035</name>
</gene>
<protein>
    <submittedName>
        <fullName evidence="1">Uncharacterized protein</fullName>
    </submittedName>
</protein>
<evidence type="ECO:0000313" key="1">
    <source>
        <dbReference type="EMBL" id="KAK7489640.1"/>
    </source>
</evidence>
<dbReference type="EMBL" id="JACVVK020000135">
    <property type="protein sequence ID" value="KAK7489640.1"/>
    <property type="molecule type" value="Genomic_DNA"/>
</dbReference>
<dbReference type="Proteomes" id="UP001519460">
    <property type="component" value="Unassembled WGS sequence"/>
</dbReference>
<evidence type="ECO:0000313" key="2">
    <source>
        <dbReference type="Proteomes" id="UP001519460"/>
    </source>
</evidence>
<comment type="caution">
    <text evidence="1">The sequence shown here is derived from an EMBL/GenBank/DDBJ whole genome shotgun (WGS) entry which is preliminary data.</text>
</comment>
<reference evidence="1 2" key="1">
    <citation type="journal article" date="2023" name="Sci. Data">
        <title>Genome assembly of the Korean intertidal mud-creeper Batillaria attramentaria.</title>
        <authorList>
            <person name="Patra A.K."/>
            <person name="Ho P.T."/>
            <person name="Jun S."/>
            <person name="Lee S.J."/>
            <person name="Kim Y."/>
            <person name="Won Y.J."/>
        </authorList>
    </citation>
    <scope>NUCLEOTIDE SEQUENCE [LARGE SCALE GENOMIC DNA]</scope>
    <source>
        <strain evidence="1">Wonlab-2016</strain>
    </source>
</reference>
<accession>A0ABD0KSA5</accession>
<organism evidence="1 2">
    <name type="scientific">Batillaria attramentaria</name>
    <dbReference type="NCBI Taxonomy" id="370345"/>
    <lineage>
        <taxon>Eukaryota</taxon>
        <taxon>Metazoa</taxon>
        <taxon>Spiralia</taxon>
        <taxon>Lophotrochozoa</taxon>
        <taxon>Mollusca</taxon>
        <taxon>Gastropoda</taxon>
        <taxon>Caenogastropoda</taxon>
        <taxon>Sorbeoconcha</taxon>
        <taxon>Cerithioidea</taxon>
        <taxon>Batillariidae</taxon>
        <taxon>Batillaria</taxon>
    </lineage>
</organism>
<name>A0ABD0KSA5_9CAEN</name>
<dbReference type="AlphaFoldDB" id="A0ABD0KSA5"/>